<gene>
    <name evidence="18" type="ordered locus">Geob_1173</name>
</gene>
<evidence type="ECO:0000256" key="9">
    <source>
        <dbReference type="ARBA" id="ARBA00023012"/>
    </source>
</evidence>
<keyword evidence="8" id="KW-0067">ATP-binding</keyword>
<comment type="catalytic activity">
    <reaction evidence="1">
        <text>ATP + protein L-histidine = ADP + protein N-phospho-L-histidine.</text>
        <dbReference type="EC" id="2.7.13.3"/>
    </reaction>
</comment>
<keyword evidence="12" id="KW-1133">Transmembrane helix</keyword>
<evidence type="ECO:0000256" key="4">
    <source>
        <dbReference type="ARBA" id="ARBA00022553"/>
    </source>
</evidence>
<dbReference type="InterPro" id="IPR003660">
    <property type="entry name" value="HAMP_dom"/>
</dbReference>
<dbReference type="Gene3D" id="3.40.50.2300">
    <property type="match status" value="1"/>
</dbReference>
<dbReference type="SMART" id="SM00388">
    <property type="entry name" value="HisKA"/>
    <property type="match status" value="1"/>
</dbReference>
<name>B9M3C3_GEODF</name>
<dbReference type="KEGG" id="geo:Geob_1173"/>
<dbReference type="SMART" id="SM00448">
    <property type="entry name" value="REC"/>
    <property type="match status" value="1"/>
</dbReference>
<reference evidence="18 19" key="1">
    <citation type="submission" date="2009-01" db="EMBL/GenBank/DDBJ databases">
        <title>Complete sequence of Geobacter sp. FRC-32.</title>
        <authorList>
            <consortium name="US DOE Joint Genome Institute"/>
            <person name="Lucas S."/>
            <person name="Copeland A."/>
            <person name="Lapidus A."/>
            <person name="Glavina del Rio T."/>
            <person name="Dalin E."/>
            <person name="Tice H."/>
            <person name="Bruce D."/>
            <person name="Goodwin L."/>
            <person name="Pitluck S."/>
            <person name="Saunders E."/>
            <person name="Brettin T."/>
            <person name="Detter J.C."/>
            <person name="Han C."/>
            <person name="Larimer F."/>
            <person name="Land M."/>
            <person name="Hauser L."/>
            <person name="Kyrpides N."/>
            <person name="Ovchinnikova G."/>
            <person name="Kostka J."/>
            <person name="Richardson P."/>
        </authorList>
    </citation>
    <scope>NUCLEOTIDE SEQUENCE [LARGE SCALE GENOMIC DNA]</scope>
    <source>
        <strain evidence="19">DSM 22248 / JCM 15807 / FRC-32</strain>
    </source>
</reference>
<evidence type="ECO:0000313" key="18">
    <source>
        <dbReference type="EMBL" id="ACM19533.1"/>
    </source>
</evidence>
<dbReference type="Pfam" id="PF00072">
    <property type="entry name" value="Response_reg"/>
    <property type="match status" value="1"/>
</dbReference>
<dbReference type="InterPro" id="IPR011006">
    <property type="entry name" value="CheY-like_superfamily"/>
</dbReference>
<dbReference type="PROSITE" id="PS50885">
    <property type="entry name" value="HAMP"/>
    <property type="match status" value="1"/>
</dbReference>
<dbReference type="InterPro" id="IPR004358">
    <property type="entry name" value="Sig_transdc_His_kin-like_C"/>
</dbReference>
<dbReference type="RefSeq" id="WP_012646262.1">
    <property type="nucleotide sequence ID" value="NC_011979.1"/>
</dbReference>
<dbReference type="GO" id="GO:0005524">
    <property type="term" value="F:ATP binding"/>
    <property type="evidence" value="ECO:0007669"/>
    <property type="project" value="UniProtKB-KW"/>
</dbReference>
<dbReference type="PROSITE" id="PS50110">
    <property type="entry name" value="RESPONSE_REGULATORY"/>
    <property type="match status" value="1"/>
</dbReference>
<dbReference type="NCBIfam" id="TIGR00229">
    <property type="entry name" value="sensory_box"/>
    <property type="match status" value="1"/>
</dbReference>
<evidence type="ECO:0000259" key="13">
    <source>
        <dbReference type="PROSITE" id="PS50109"/>
    </source>
</evidence>
<dbReference type="SUPFAM" id="SSF158472">
    <property type="entry name" value="HAMP domain-like"/>
    <property type="match status" value="1"/>
</dbReference>
<dbReference type="Gene3D" id="1.10.287.130">
    <property type="match status" value="1"/>
</dbReference>
<feature type="domain" description="PAC" evidence="16">
    <location>
        <begin position="450"/>
        <end position="500"/>
    </location>
</feature>
<evidence type="ECO:0000256" key="12">
    <source>
        <dbReference type="SAM" id="Phobius"/>
    </source>
</evidence>
<evidence type="ECO:0000256" key="1">
    <source>
        <dbReference type="ARBA" id="ARBA00000085"/>
    </source>
</evidence>
<dbReference type="SUPFAM" id="SSF55785">
    <property type="entry name" value="PYP-like sensor domain (PAS domain)"/>
    <property type="match status" value="1"/>
</dbReference>
<dbReference type="SMART" id="SM00387">
    <property type="entry name" value="HATPase_c"/>
    <property type="match status" value="1"/>
</dbReference>
<keyword evidence="19" id="KW-1185">Reference proteome</keyword>
<dbReference type="Pfam" id="PF13426">
    <property type="entry name" value="PAS_9"/>
    <property type="match status" value="1"/>
</dbReference>
<dbReference type="CDD" id="cd00156">
    <property type="entry name" value="REC"/>
    <property type="match status" value="1"/>
</dbReference>
<evidence type="ECO:0000313" key="19">
    <source>
        <dbReference type="Proteomes" id="UP000007721"/>
    </source>
</evidence>
<dbReference type="OrthoDB" id="5389345at2"/>
<dbReference type="InterPro" id="IPR036890">
    <property type="entry name" value="HATPase_C_sf"/>
</dbReference>
<dbReference type="CDD" id="cd06225">
    <property type="entry name" value="HAMP"/>
    <property type="match status" value="1"/>
</dbReference>
<dbReference type="CDD" id="cd00082">
    <property type="entry name" value="HisKA"/>
    <property type="match status" value="1"/>
</dbReference>
<dbReference type="InterPro" id="IPR000014">
    <property type="entry name" value="PAS"/>
</dbReference>
<feature type="transmembrane region" description="Helical" evidence="12">
    <location>
        <begin position="285"/>
        <end position="308"/>
    </location>
</feature>
<dbReference type="EC" id="2.7.13.3" evidence="3"/>
<protein>
    <recommendedName>
        <fullName evidence="3">histidine kinase</fullName>
        <ecNumber evidence="3">2.7.13.3</ecNumber>
    </recommendedName>
</protein>
<dbReference type="HOGENOM" id="CLU_000445_114_21_7"/>
<dbReference type="Pfam" id="PF02518">
    <property type="entry name" value="HATPase_c"/>
    <property type="match status" value="1"/>
</dbReference>
<evidence type="ECO:0000259" key="14">
    <source>
        <dbReference type="PROSITE" id="PS50110"/>
    </source>
</evidence>
<evidence type="ECO:0000259" key="17">
    <source>
        <dbReference type="PROSITE" id="PS50885"/>
    </source>
</evidence>
<dbReference type="SMART" id="SM00091">
    <property type="entry name" value="PAS"/>
    <property type="match status" value="1"/>
</dbReference>
<evidence type="ECO:0000256" key="2">
    <source>
        <dbReference type="ARBA" id="ARBA00004370"/>
    </source>
</evidence>
<evidence type="ECO:0000259" key="16">
    <source>
        <dbReference type="PROSITE" id="PS50113"/>
    </source>
</evidence>
<feature type="domain" description="Histidine kinase" evidence="13">
    <location>
        <begin position="520"/>
        <end position="743"/>
    </location>
</feature>
<dbReference type="PRINTS" id="PR00344">
    <property type="entry name" value="BCTRLSENSOR"/>
</dbReference>
<dbReference type="CDD" id="cd00130">
    <property type="entry name" value="PAS"/>
    <property type="match status" value="1"/>
</dbReference>
<dbReference type="GO" id="GO:0000155">
    <property type="term" value="F:phosphorelay sensor kinase activity"/>
    <property type="evidence" value="ECO:0007669"/>
    <property type="project" value="InterPro"/>
</dbReference>
<dbReference type="InterPro" id="IPR005467">
    <property type="entry name" value="His_kinase_dom"/>
</dbReference>
<evidence type="ECO:0000259" key="15">
    <source>
        <dbReference type="PROSITE" id="PS50112"/>
    </source>
</evidence>
<dbReference type="Pfam" id="PF00512">
    <property type="entry name" value="HisKA"/>
    <property type="match status" value="1"/>
</dbReference>
<dbReference type="PROSITE" id="PS50112">
    <property type="entry name" value="PAS"/>
    <property type="match status" value="1"/>
</dbReference>
<dbReference type="EMBL" id="CP001390">
    <property type="protein sequence ID" value="ACM19533.1"/>
    <property type="molecule type" value="Genomic_DNA"/>
</dbReference>
<dbReference type="Gene3D" id="3.30.565.10">
    <property type="entry name" value="Histidine kinase-like ATPase, C-terminal domain"/>
    <property type="match status" value="1"/>
</dbReference>
<dbReference type="Pfam" id="PF00672">
    <property type="entry name" value="HAMP"/>
    <property type="match status" value="1"/>
</dbReference>
<dbReference type="CDD" id="cd12914">
    <property type="entry name" value="PDC1_DGC_like"/>
    <property type="match status" value="1"/>
</dbReference>
<dbReference type="InterPro" id="IPR036097">
    <property type="entry name" value="HisK_dim/P_sf"/>
</dbReference>
<dbReference type="PANTHER" id="PTHR43065">
    <property type="entry name" value="SENSOR HISTIDINE KINASE"/>
    <property type="match status" value="1"/>
</dbReference>
<keyword evidence="6" id="KW-0547">Nucleotide-binding</keyword>
<evidence type="ECO:0000256" key="10">
    <source>
        <dbReference type="PROSITE-ProRule" id="PRU00169"/>
    </source>
</evidence>
<evidence type="ECO:0000256" key="8">
    <source>
        <dbReference type="ARBA" id="ARBA00022840"/>
    </source>
</evidence>
<keyword evidence="5" id="KW-0808">Transferase</keyword>
<dbReference type="PROSITE" id="PS50109">
    <property type="entry name" value="HIS_KIN"/>
    <property type="match status" value="1"/>
</dbReference>
<feature type="domain" description="PAS" evidence="15">
    <location>
        <begin position="374"/>
        <end position="418"/>
    </location>
</feature>
<keyword evidence="12" id="KW-0812">Transmembrane</keyword>
<sequence length="887" mass="98005">MAFFKWYSIRIKLLGIMLLSGLPLVLAVGSLLHGNFKGAYRESEHAAIVTAQAIAYRHNAQVEGLRHLLVALAQHPDIKARNRGACARILQEIMSQGSSSSNIGIADTKGNLIASGTRSLAPDFNILDRKYFRDALRNRRFSVGEFAISRTLGKASLHFALPVLDASGEPQAVIFAIQDLNQFDTFFNLQGFPADCNLTLSDHRGMIIYTYPGVRGLKVGSPDRLEITGMLHGGGDEGTFVKIGLDGVKKLFAFKKIRLEQDGEPYMYIRITIPHEVAMADANRFILTSVAVLFLATLLTIALSSLLAGRYLTTPLEQLSSAAREVAHGNLSVRTALPSHDELGFLSRSFDAMTEALSARLQEKDAAEAQLKVSEEKFRAIFDHLSDAIFIHEIGNGRIIDVNYAMCDMYGYTATEAIKLTIQEISQGEPPYSATEAMQFMQLAGDGEPQLFEWHARHHDGSFFWVEVSMRRAAVGETDAIVVLARDISERKAAEAEKKTLLEQLNQSQKMESVGRLAGGIAHDFNNLLTPIIGFAELAAQEIPENGTTKAKIDRIVQAALRAKDLVHQLLSFSRKQILDMKIIDLNVVISSFYQILRRTISERIEIRLQLFPGLGGIRADRTNVEQILMNLLVNAQDAIDGAGTVTIETGEVVLDDEYARFHAEAVPGRYALLAVTDTGNGIAKGDLPHIFEPFFTTKMTGKGSGLGLATVYGIVKQHHGNIWAYSEEGQGTVFKMYFPMTEAMPYLADEKPIEQVDRGRTQGVILLVEDNELVRTMLKELLLGIGYDVLDAEHPRQAILLAEGRQIDLLLTDVIMPDMDGPELHRRLLAAYPGLRVIFMSGYTDNVVVQLVKEVQMANFIQKPFTVHDIVERVAAMMAAAQRPVS</sequence>
<dbReference type="InterPro" id="IPR001789">
    <property type="entry name" value="Sig_transdc_resp-reg_receiver"/>
</dbReference>
<dbReference type="Proteomes" id="UP000007721">
    <property type="component" value="Chromosome"/>
</dbReference>
<keyword evidence="9" id="KW-0902">Two-component regulatory system</keyword>
<evidence type="ECO:0000256" key="3">
    <source>
        <dbReference type="ARBA" id="ARBA00012438"/>
    </source>
</evidence>
<dbReference type="PANTHER" id="PTHR43065:SF46">
    <property type="entry name" value="C4-DICARBOXYLATE TRANSPORT SENSOR PROTEIN DCTB"/>
    <property type="match status" value="1"/>
</dbReference>
<evidence type="ECO:0000256" key="7">
    <source>
        <dbReference type="ARBA" id="ARBA00022777"/>
    </source>
</evidence>
<proteinExistence type="predicted"/>
<dbReference type="PROSITE" id="PS50113">
    <property type="entry name" value="PAC"/>
    <property type="match status" value="1"/>
</dbReference>
<dbReference type="InterPro" id="IPR000700">
    <property type="entry name" value="PAS-assoc_C"/>
</dbReference>
<dbReference type="Gene3D" id="6.10.340.10">
    <property type="match status" value="1"/>
</dbReference>
<dbReference type="SMART" id="SM00304">
    <property type="entry name" value="HAMP"/>
    <property type="match status" value="1"/>
</dbReference>
<feature type="coiled-coil region" evidence="11">
    <location>
        <begin position="484"/>
        <end position="511"/>
    </location>
</feature>
<dbReference type="STRING" id="316067.Geob_1173"/>
<dbReference type="InterPro" id="IPR035965">
    <property type="entry name" value="PAS-like_dom_sf"/>
</dbReference>
<evidence type="ECO:0000256" key="5">
    <source>
        <dbReference type="ARBA" id="ARBA00022679"/>
    </source>
</evidence>
<comment type="subcellular location">
    <subcellularLocation>
        <location evidence="2">Membrane</location>
    </subcellularLocation>
</comment>
<keyword evidence="7 18" id="KW-0418">Kinase</keyword>
<dbReference type="InterPro" id="IPR003661">
    <property type="entry name" value="HisK_dim/P_dom"/>
</dbReference>
<keyword evidence="12" id="KW-0472">Membrane</keyword>
<dbReference type="AlphaFoldDB" id="B9M3C3"/>
<dbReference type="Gene3D" id="3.30.450.20">
    <property type="entry name" value="PAS domain"/>
    <property type="match status" value="2"/>
</dbReference>
<dbReference type="eggNOG" id="COG4191">
    <property type="taxonomic scope" value="Bacteria"/>
</dbReference>
<feature type="domain" description="Response regulatory" evidence="14">
    <location>
        <begin position="765"/>
        <end position="879"/>
    </location>
</feature>
<dbReference type="SUPFAM" id="SSF55874">
    <property type="entry name" value="ATPase domain of HSP90 chaperone/DNA topoisomerase II/histidine kinase"/>
    <property type="match status" value="1"/>
</dbReference>
<feature type="modified residue" description="4-aspartylphosphate" evidence="10">
    <location>
        <position position="814"/>
    </location>
</feature>
<evidence type="ECO:0000256" key="6">
    <source>
        <dbReference type="ARBA" id="ARBA00022741"/>
    </source>
</evidence>
<dbReference type="InterPro" id="IPR003594">
    <property type="entry name" value="HATPase_dom"/>
</dbReference>
<organism evidence="18 19">
    <name type="scientific">Geotalea daltonii (strain DSM 22248 / JCM 15807 / FRC-32)</name>
    <name type="common">Geobacter daltonii</name>
    <dbReference type="NCBI Taxonomy" id="316067"/>
    <lineage>
        <taxon>Bacteria</taxon>
        <taxon>Pseudomonadati</taxon>
        <taxon>Thermodesulfobacteriota</taxon>
        <taxon>Desulfuromonadia</taxon>
        <taxon>Geobacterales</taxon>
        <taxon>Geobacteraceae</taxon>
        <taxon>Geotalea</taxon>
    </lineage>
</organism>
<keyword evidence="11" id="KW-0175">Coiled coil</keyword>
<dbReference type="GO" id="GO:0016020">
    <property type="term" value="C:membrane"/>
    <property type="evidence" value="ECO:0007669"/>
    <property type="project" value="UniProtKB-SubCell"/>
</dbReference>
<dbReference type="SUPFAM" id="SSF47384">
    <property type="entry name" value="Homodimeric domain of signal transducing histidine kinase"/>
    <property type="match status" value="1"/>
</dbReference>
<evidence type="ECO:0000256" key="11">
    <source>
        <dbReference type="SAM" id="Coils"/>
    </source>
</evidence>
<feature type="domain" description="HAMP" evidence="17">
    <location>
        <begin position="310"/>
        <end position="362"/>
    </location>
</feature>
<keyword evidence="4 10" id="KW-0597">Phosphoprotein</keyword>
<dbReference type="SUPFAM" id="SSF52172">
    <property type="entry name" value="CheY-like"/>
    <property type="match status" value="1"/>
</dbReference>
<accession>B9M3C3</accession>